<dbReference type="Gene3D" id="2.70.150.10">
    <property type="entry name" value="Calcium-transporting ATPase, cytoplasmic transduction domain A"/>
    <property type="match status" value="1"/>
</dbReference>
<evidence type="ECO:0000256" key="1">
    <source>
        <dbReference type="ARBA" id="ARBA00004127"/>
    </source>
</evidence>
<dbReference type="GO" id="GO:0005507">
    <property type="term" value="F:copper ion binding"/>
    <property type="evidence" value="ECO:0007669"/>
    <property type="project" value="InterPro"/>
</dbReference>
<dbReference type="InterPro" id="IPR059000">
    <property type="entry name" value="ATPase_P-type_domA"/>
</dbReference>
<comment type="similarity">
    <text evidence="2 16">Belongs to the cation transport ATPase (P-type) (TC 3.A.3) family. Type IB subfamily.</text>
</comment>
<feature type="transmembrane region" description="Helical" evidence="16">
    <location>
        <begin position="927"/>
        <end position="948"/>
    </location>
</feature>
<dbReference type="InterPro" id="IPR036412">
    <property type="entry name" value="HAD-like_sf"/>
</dbReference>
<feature type="domain" description="HMA" evidence="18">
    <location>
        <begin position="67"/>
        <end position="133"/>
    </location>
</feature>
<dbReference type="SUPFAM" id="SSF56784">
    <property type="entry name" value="HAD-like"/>
    <property type="match status" value="1"/>
</dbReference>
<dbReference type="NCBIfam" id="TIGR01525">
    <property type="entry name" value="ATPase-IB_hvy"/>
    <property type="match status" value="1"/>
</dbReference>
<evidence type="ECO:0000256" key="5">
    <source>
        <dbReference type="ARBA" id="ARBA00022692"/>
    </source>
</evidence>
<dbReference type="PRINTS" id="PR00119">
    <property type="entry name" value="CATATPASE"/>
</dbReference>
<dbReference type="GO" id="GO:0016020">
    <property type="term" value="C:membrane"/>
    <property type="evidence" value="ECO:0007669"/>
    <property type="project" value="UniProtKB-SubCell"/>
</dbReference>
<name>A0AAD2FUL8_9STRA</name>
<dbReference type="Proteomes" id="UP001295423">
    <property type="component" value="Unassembled WGS sequence"/>
</dbReference>
<dbReference type="PROSITE" id="PS50846">
    <property type="entry name" value="HMA_2"/>
    <property type="match status" value="2"/>
</dbReference>
<feature type="transmembrane region" description="Helical" evidence="16">
    <location>
        <begin position="518"/>
        <end position="537"/>
    </location>
</feature>
<reference evidence="19" key="1">
    <citation type="submission" date="2023-08" db="EMBL/GenBank/DDBJ databases">
        <authorList>
            <person name="Audoor S."/>
            <person name="Bilcke G."/>
        </authorList>
    </citation>
    <scope>NUCLEOTIDE SEQUENCE</scope>
</reference>
<dbReference type="InterPro" id="IPR023298">
    <property type="entry name" value="ATPase_P-typ_TM_dom_sf"/>
</dbReference>
<evidence type="ECO:0000256" key="9">
    <source>
        <dbReference type="ARBA" id="ARBA00022796"/>
    </source>
</evidence>
<sequence>MNEVNDQATGNPGCSCACDVCYCGPNCKCTESLCRCEASSVLNSLSGSRIRSGARNTSNNSNEHNWPVEEIGVSGMTCSMCTSAVEQGLQSLNGVKGANCSLATHQVRIEYDSTIVGRSDFIDLIEAIGYETVTRESSSSTVELSISGMTCTMCSQAIETALLAVHGVEQVAVSLTTNSARVQFDSSIIVQPTSLVETVEDIGYECSLISVPADADMANDRLDVMLEQQEKEVSKKKRNFYLSVVGALPTLLITMVLPHIPWMKGLKSFLQQDVAVGGGTVKLEALILFVLCTPVQFGCGWPFYKQSFYGLKRGVLGMDVLVALGTTASYGYALWATFTNSIEYHFYETSTVLICFVLLGKLLQSLAVRRTSAALTKLLSLQPKTAIKVTLAAGATSPLDGAYTEEVVPLQAIVPGDLVKVLKGASIPADGTIRFGEMSVDESMITGESIPVLKTEGSIVLGGTICSESGQRVGAAFVTVTGVGASTALSQIVQLVQDAQNRNREVPIQNLADKVSGIFVPTVVALSTITFMVWYALIQGGVVPLSLLPEDESPSTFSLLFAIAVLVISCPCSLGLSLPTAIMMGTGVGAQNGILFKGGETLESGAKVDSLVFDKTGTLTLGKPGVTDFNIMSIDESFWNDLKEKIDIPSNTTKNCVLWLLASLERNSEHPLAGAVVAYAEEHLGDNCDFQQPSDFTALTGRGASATINGDIKVAVGNRAFGELQGLKINEKVEHEMQRLERQGKTAILAAFNSTICVVMGIADELKPGAAASVKYLKDEMGIDVWMVTGDNRRTARAIARQLDLPMERVIAEALPASKVAKVQQLQEQGCIVAMVGDGVNDSPALAQANVGLSLGTGAEIACEASDMVLIRGNVEDVCTALDLSRVILQRIRLNFMWSLVYNCLSIPIAAGVFYPMTHARCPPTAAALAMALSSISVVLSSIALRLYRPPQIGLNRVQPARGHQRSSSSVETENDLTEPLLAQSETDVESNLQTSSEEC</sequence>
<feature type="transmembrane region" description="Helical" evidence="16">
    <location>
        <begin position="557"/>
        <end position="576"/>
    </location>
</feature>
<evidence type="ECO:0000256" key="8">
    <source>
        <dbReference type="ARBA" id="ARBA00022741"/>
    </source>
</evidence>
<keyword evidence="13 16" id="KW-1133">Transmembrane helix</keyword>
<protein>
    <recommendedName>
        <fullName evidence="3">P-type Cu(+) transporter</fullName>
        <ecNumber evidence="3">7.2.2.8</ecNumber>
    </recommendedName>
</protein>
<feature type="transmembrane region" description="Helical" evidence="16">
    <location>
        <begin position="316"/>
        <end position="338"/>
    </location>
</feature>
<dbReference type="GO" id="GO:0005524">
    <property type="term" value="F:ATP binding"/>
    <property type="evidence" value="ECO:0007669"/>
    <property type="project" value="UniProtKB-UniRule"/>
</dbReference>
<keyword evidence="10 16" id="KW-0067">ATP-binding</keyword>
<dbReference type="Pfam" id="PF00403">
    <property type="entry name" value="HMA"/>
    <property type="match status" value="2"/>
</dbReference>
<evidence type="ECO:0000256" key="16">
    <source>
        <dbReference type="RuleBase" id="RU362081"/>
    </source>
</evidence>
<dbReference type="PANTHER" id="PTHR43520">
    <property type="entry name" value="ATP7, ISOFORM B"/>
    <property type="match status" value="1"/>
</dbReference>
<dbReference type="SFLD" id="SFLDG00002">
    <property type="entry name" value="C1.7:_P-type_atpase_like"/>
    <property type="match status" value="1"/>
</dbReference>
<evidence type="ECO:0000256" key="11">
    <source>
        <dbReference type="ARBA" id="ARBA00022842"/>
    </source>
</evidence>
<dbReference type="GO" id="GO:0055070">
    <property type="term" value="P:copper ion homeostasis"/>
    <property type="evidence" value="ECO:0007669"/>
    <property type="project" value="TreeGrafter"/>
</dbReference>
<evidence type="ECO:0000313" key="19">
    <source>
        <dbReference type="EMBL" id="CAJ1953609.1"/>
    </source>
</evidence>
<keyword evidence="4" id="KW-0813">Transport</keyword>
<keyword evidence="14" id="KW-0406">Ion transport</keyword>
<dbReference type="SUPFAM" id="SSF81653">
    <property type="entry name" value="Calcium ATPase, transduction domain A"/>
    <property type="match status" value="1"/>
</dbReference>
<evidence type="ECO:0000256" key="6">
    <source>
        <dbReference type="ARBA" id="ARBA00022723"/>
    </source>
</evidence>
<dbReference type="InterPro" id="IPR006121">
    <property type="entry name" value="HMA_dom"/>
</dbReference>
<dbReference type="Gene3D" id="3.40.1110.10">
    <property type="entry name" value="Calcium-transporting ATPase, cytoplasmic domain N"/>
    <property type="match status" value="2"/>
</dbReference>
<dbReference type="NCBIfam" id="TIGR01494">
    <property type="entry name" value="ATPase_P-type"/>
    <property type="match status" value="2"/>
</dbReference>
<dbReference type="Gene3D" id="3.40.50.1000">
    <property type="entry name" value="HAD superfamily/HAD-like"/>
    <property type="match status" value="1"/>
</dbReference>
<feature type="transmembrane region" description="Helical" evidence="16">
    <location>
        <begin position="240"/>
        <end position="260"/>
    </location>
</feature>
<dbReference type="InterPro" id="IPR018303">
    <property type="entry name" value="ATPase_P-typ_P_site"/>
</dbReference>
<dbReference type="CDD" id="cd02094">
    <property type="entry name" value="P-type_ATPase_Cu-like"/>
    <property type="match status" value="1"/>
</dbReference>
<dbReference type="GO" id="GO:0140581">
    <property type="term" value="F:P-type monovalent copper transporter activity"/>
    <property type="evidence" value="ECO:0007669"/>
    <property type="project" value="UniProtKB-EC"/>
</dbReference>
<dbReference type="InterPro" id="IPR023214">
    <property type="entry name" value="HAD_sf"/>
</dbReference>
<evidence type="ECO:0000256" key="3">
    <source>
        <dbReference type="ARBA" id="ARBA00012517"/>
    </source>
</evidence>
<evidence type="ECO:0000256" key="14">
    <source>
        <dbReference type="ARBA" id="ARBA00023065"/>
    </source>
</evidence>
<dbReference type="SFLD" id="SFLDF00027">
    <property type="entry name" value="p-type_atpase"/>
    <property type="match status" value="1"/>
</dbReference>
<keyword evidence="15 16" id="KW-0472">Membrane</keyword>
<feature type="transmembrane region" description="Helical" evidence="16">
    <location>
        <begin position="344"/>
        <end position="363"/>
    </location>
</feature>
<feature type="compositionally biased region" description="Polar residues" evidence="17">
    <location>
        <begin position="984"/>
        <end position="1000"/>
    </location>
</feature>
<dbReference type="InterPro" id="IPR023299">
    <property type="entry name" value="ATPase_P-typ_cyto_dom_N"/>
</dbReference>
<feature type="transmembrane region" description="Helical" evidence="16">
    <location>
        <begin position="285"/>
        <end position="304"/>
    </location>
</feature>
<dbReference type="NCBIfam" id="TIGR00003">
    <property type="entry name" value="copper ion binding protein"/>
    <property type="match status" value="1"/>
</dbReference>
<dbReference type="InterPro" id="IPR036163">
    <property type="entry name" value="HMA_dom_sf"/>
</dbReference>
<evidence type="ECO:0000256" key="13">
    <source>
        <dbReference type="ARBA" id="ARBA00022989"/>
    </source>
</evidence>
<dbReference type="SFLD" id="SFLDS00003">
    <property type="entry name" value="Haloacid_Dehalogenase"/>
    <property type="match status" value="1"/>
</dbReference>
<gene>
    <name evidence="19" type="ORF">CYCCA115_LOCUS14209</name>
</gene>
<keyword evidence="7" id="KW-0677">Repeat</keyword>
<keyword evidence="20" id="KW-1185">Reference proteome</keyword>
<dbReference type="PANTHER" id="PTHR43520:SF8">
    <property type="entry name" value="P-TYPE CU(+) TRANSPORTER"/>
    <property type="match status" value="1"/>
</dbReference>
<feature type="transmembrane region" description="Helical" evidence="16">
    <location>
        <begin position="896"/>
        <end position="915"/>
    </location>
</feature>
<dbReference type="FunFam" id="2.70.150.10:FF:000002">
    <property type="entry name" value="Copper-transporting ATPase 1, putative"/>
    <property type="match status" value="1"/>
</dbReference>
<organism evidence="19 20">
    <name type="scientific">Cylindrotheca closterium</name>
    <dbReference type="NCBI Taxonomy" id="2856"/>
    <lineage>
        <taxon>Eukaryota</taxon>
        <taxon>Sar</taxon>
        <taxon>Stramenopiles</taxon>
        <taxon>Ochrophyta</taxon>
        <taxon>Bacillariophyta</taxon>
        <taxon>Bacillariophyceae</taxon>
        <taxon>Bacillariophycidae</taxon>
        <taxon>Bacillariales</taxon>
        <taxon>Bacillariaceae</taxon>
        <taxon>Cylindrotheca</taxon>
    </lineage>
</organism>
<keyword evidence="6 16" id="KW-0479">Metal-binding</keyword>
<evidence type="ECO:0000256" key="15">
    <source>
        <dbReference type="ARBA" id="ARBA00023136"/>
    </source>
</evidence>
<evidence type="ECO:0000256" key="2">
    <source>
        <dbReference type="ARBA" id="ARBA00006024"/>
    </source>
</evidence>
<dbReference type="Pfam" id="PF00122">
    <property type="entry name" value="E1-E2_ATPase"/>
    <property type="match status" value="1"/>
</dbReference>
<comment type="subcellular location">
    <subcellularLocation>
        <location evidence="1">Endomembrane system</location>
        <topology evidence="1">Multi-pass membrane protein</topology>
    </subcellularLocation>
    <subcellularLocation>
        <location evidence="16">Membrane</location>
    </subcellularLocation>
</comment>
<keyword evidence="9" id="KW-0186">Copper</keyword>
<dbReference type="InterPro" id="IPR027256">
    <property type="entry name" value="P-typ_ATPase_IB"/>
</dbReference>
<proteinExistence type="inferred from homology"/>
<evidence type="ECO:0000313" key="20">
    <source>
        <dbReference type="Proteomes" id="UP001295423"/>
    </source>
</evidence>
<dbReference type="CDD" id="cd00371">
    <property type="entry name" value="HMA"/>
    <property type="match status" value="2"/>
</dbReference>
<comment type="caution">
    <text evidence="19">The sequence shown here is derived from an EMBL/GenBank/DDBJ whole genome shotgun (WGS) entry which is preliminary data.</text>
</comment>
<dbReference type="InterPro" id="IPR008250">
    <property type="entry name" value="ATPase_P-typ_transduc_dom_A_sf"/>
</dbReference>
<dbReference type="InterPro" id="IPR001757">
    <property type="entry name" value="P_typ_ATPase"/>
</dbReference>
<dbReference type="AlphaFoldDB" id="A0AAD2FUL8"/>
<evidence type="ECO:0000256" key="17">
    <source>
        <dbReference type="SAM" id="MobiDB-lite"/>
    </source>
</evidence>
<dbReference type="GO" id="GO:0043682">
    <property type="term" value="F:P-type divalent copper transporter activity"/>
    <property type="evidence" value="ECO:0007669"/>
    <property type="project" value="TreeGrafter"/>
</dbReference>
<dbReference type="PRINTS" id="PR00942">
    <property type="entry name" value="CUATPASEI"/>
</dbReference>
<dbReference type="EMBL" id="CAKOGP040001836">
    <property type="protein sequence ID" value="CAJ1953609.1"/>
    <property type="molecule type" value="Genomic_DNA"/>
</dbReference>
<dbReference type="FunFam" id="3.30.70.100:FF:000001">
    <property type="entry name" value="ATPase copper transporting beta"/>
    <property type="match status" value="2"/>
</dbReference>
<keyword evidence="12" id="KW-1278">Translocase</keyword>
<dbReference type="PROSITE" id="PS00154">
    <property type="entry name" value="ATPASE_E1_E2"/>
    <property type="match status" value="1"/>
</dbReference>
<dbReference type="GO" id="GO:0012505">
    <property type="term" value="C:endomembrane system"/>
    <property type="evidence" value="ECO:0007669"/>
    <property type="project" value="UniProtKB-SubCell"/>
</dbReference>
<dbReference type="InterPro" id="IPR006122">
    <property type="entry name" value="HMA_Cu_ion-bd"/>
</dbReference>
<dbReference type="Gene3D" id="3.30.70.100">
    <property type="match status" value="2"/>
</dbReference>
<evidence type="ECO:0000259" key="18">
    <source>
        <dbReference type="PROSITE" id="PS50846"/>
    </source>
</evidence>
<dbReference type="SUPFAM" id="SSF81665">
    <property type="entry name" value="Calcium ATPase, transmembrane domain M"/>
    <property type="match status" value="1"/>
</dbReference>
<evidence type="ECO:0000256" key="7">
    <source>
        <dbReference type="ARBA" id="ARBA00022737"/>
    </source>
</evidence>
<feature type="domain" description="HMA" evidence="18">
    <location>
        <begin position="140"/>
        <end position="207"/>
    </location>
</feature>
<dbReference type="InterPro" id="IPR044492">
    <property type="entry name" value="P_typ_ATPase_HD_dom"/>
</dbReference>
<dbReference type="Pfam" id="PF00702">
    <property type="entry name" value="Hydrolase"/>
    <property type="match status" value="1"/>
</dbReference>
<accession>A0AAD2FUL8</accession>
<dbReference type="EC" id="7.2.2.8" evidence="3"/>
<dbReference type="SUPFAM" id="SSF55008">
    <property type="entry name" value="HMA, heavy metal-associated domain"/>
    <property type="match status" value="2"/>
</dbReference>
<dbReference type="GO" id="GO:0016887">
    <property type="term" value="F:ATP hydrolysis activity"/>
    <property type="evidence" value="ECO:0007669"/>
    <property type="project" value="InterPro"/>
</dbReference>
<evidence type="ECO:0000256" key="12">
    <source>
        <dbReference type="ARBA" id="ARBA00022967"/>
    </source>
</evidence>
<feature type="region of interest" description="Disordered" evidence="17">
    <location>
        <begin position="958"/>
        <end position="1000"/>
    </location>
</feature>
<keyword evidence="8 16" id="KW-0547">Nucleotide-binding</keyword>
<keyword evidence="5 16" id="KW-0812">Transmembrane</keyword>
<keyword evidence="11" id="KW-0460">Magnesium</keyword>
<keyword evidence="9" id="KW-0187">Copper transport</keyword>
<evidence type="ECO:0000256" key="10">
    <source>
        <dbReference type="ARBA" id="ARBA00022840"/>
    </source>
</evidence>
<evidence type="ECO:0000256" key="4">
    <source>
        <dbReference type="ARBA" id="ARBA00022448"/>
    </source>
</evidence>